<dbReference type="InterPro" id="IPR000160">
    <property type="entry name" value="GGDEF_dom"/>
</dbReference>
<dbReference type="CDD" id="cd01949">
    <property type="entry name" value="GGDEF"/>
    <property type="match status" value="1"/>
</dbReference>
<dbReference type="PANTHER" id="PTHR44757">
    <property type="entry name" value="DIGUANYLATE CYCLASE DGCP"/>
    <property type="match status" value="1"/>
</dbReference>
<dbReference type="PANTHER" id="PTHR44757:SF2">
    <property type="entry name" value="BIOFILM ARCHITECTURE MAINTENANCE PROTEIN MBAA"/>
    <property type="match status" value="1"/>
</dbReference>
<dbReference type="SUPFAM" id="SSF55073">
    <property type="entry name" value="Nucleotide cyclase"/>
    <property type="match status" value="1"/>
</dbReference>
<geneLocation type="plasmid" evidence="2">
    <name>pZL1</name>
</geneLocation>
<dbReference type="InterPro" id="IPR043128">
    <property type="entry name" value="Rev_trsase/Diguanyl_cyclase"/>
</dbReference>
<gene>
    <name evidence="2" type="ORF">pZL1.87c</name>
</gene>
<dbReference type="InterPro" id="IPR052155">
    <property type="entry name" value="Biofilm_reg_signaling"/>
</dbReference>
<dbReference type="NCBIfam" id="TIGR00254">
    <property type="entry name" value="GGDEF"/>
    <property type="match status" value="1"/>
</dbReference>
<dbReference type="AlphaFoldDB" id="W0FY76"/>
<dbReference type="Gene3D" id="3.30.70.270">
    <property type="match status" value="1"/>
</dbReference>
<proteinExistence type="predicted"/>
<feature type="domain" description="GGDEF" evidence="1">
    <location>
        <begin position="81"/>
        <end position="213"/>
    </location>
</feature>
<evidence type="ECO:0000313" key="2">
    <source>
        <dbReference type="EMBL" id="AHF46252.1"/>
    </source>
</evidence>
<name>W0FY76_9ACTN</name>
<organism evidence="2">
    <name type="scientific">Streptomyces sp. 14R-10</name>
    <dbReference type="NCBI Taxonomy" id="1442159"/>
    <lineage>
        <taxon>Bacteria</taxon>
        <taxon>Bacillati</taxon>
        <taxon>Actinomycetota</taxon>
        <taxon>Actinomycetes</taxon>
        <taxon>Kitasatosporales</taxon>
        <taxon>Streptomycetaceae</taxon>
        <taxon>Streptomyces</taxon>
    </lineage>
</organism>
<dbReference type="InterPro" id="IPR029787">
    <property type="entry name" value="Nucleotide_cyclase"/>
</dbReference>
<dbReference type="PROSITE" id="PS50887">
    <property type="entry name" value="GGDEF"/>
    <property type="match status" value="1"/>
</dbReference>
<accession>W0FY76</accession>
<dbReference type="Pfam" id="PF00990">
    <property type="entry name" value="GGDEF"/>
    <property type="match status" value="1"/>
</dbReference>
<protein>
    <submittedName>
        <fullName evidence="2">Diguanylate cyclase</fullName>
    </submittedName>
</protein>
<sequence>MQPAIRTCALLDRARADLGRPDASPQQLRTALAEVVPAVEELLTRVADLQGQLDQARTCPVTALPTRSAWTAQAQDVLAAGPAAVLLADLDAFKPVNDRFGHAAGDAVLAAVGARLAEWAAAEGAVAGRLGGDEFAVILPDRSGLSSRITRLHTLLTAPIAYHDLNLTVGASIGTARTADLAHATVSAALKQADAAMYQVKGRGRRGRRLAGIVPLRTPALLARVLPLRKAA</sequence>
<evidence type="ECO:0000259" key="1">
    <source>
        <dbReference type="PROSITE" id="PS50887"/>
    </source>
</evidence>
<keyword evidence="2" id="KW-0614">Plasmid</keyword>
<dbReference type="RefSeq" id="WP_024127978.1">
    <property type="nucleotide sequence ID" value="NC_023316.1"/>
</dbReference>
<reference evidence="2" key="1">
    <citation type="submission" date="2013-08" db="EMBL/GenBank/DDBJ databases">
        <title>Two distinct conjugal transfer systems on Streptomyces plasmid pZL1.</title>
        <authorList>
            <person name="Zhao L."/>
            <person name="Zhong L."/>
            <person name="Qin Z."/>
        </authorList>
    </citation>
    <scope>NUCLEOTIDE SEQUENCE</scope>
    <source>
        <strain evidence="2">14R-10</strain>
        <plasmid evidence="2">pZL1</plasmid>
    </source>
</reference>
<dbReference type="EMBL" id="KF501372">
    <property type="protein sequence ID" value="AHF46252.1"/>
    <property type="molecule type" value="Genomic_DNA"/>
</dbReference>
<dbReference type="SMART" id="SM00267">
    <property type="entry name" value="GGDEF"/>
    <property type="match status" value="1"/>
</dbReference>